<evidence type="ECO:0000256" key="6">
    <source>
        <dbReference type="ARBA" id="ARBA00023004"/>
    </source>
</evidence>
<evidence type="ECO:0000313" key="11">
    <source>
        <dbReference type="EMBL" id="CAG5122787.1"/>
    </source>
</evidence>
<sequence>MSSGSWLDMFGWTPSTLCLLIVTLAVAVLYLYKNIGTYHRNRYGVKYHQISGNILMEVNFRHKLANWLRQYGETFGLQSGSQLVLVTANLDLWRYILIKDFSNFIDREPKIMSSTPFFNSLFFSSGREWRKQRQILSPTFTSGKLKYISKSVQKSAQDLTDYLETQAKNGSTVLKKDVCGRYTSEIIAKTAFGLDAKFIAEEDAEFYEYSKNIFDFKDRGGLSKLIADFLQRIPFVERMSTEVFKLQYFEPIKLTTNKYFDVILQNTIRGKRLQQRNFCSRKDAPKVIPKLAYEEMLGHSMLVIFAGMETTATTLQMCFYELAANSEVQDKVFQEITQVVKSDTPTLEELNSLIYTQQVLDETLRLYPPVPSVKRIAQETLTYSGVTIPKGATVVLPYFSALKDPRFFKDPDTFNPNRFSPKEKEKLDPLAFCVFGHGPRICLGMRLAYLELKQALVHVIRKLRVVLNDETEPKRGSDGVLFKEHNLLVPEKPVALLFELRETSQ</sequence>
<evidence type="ECO:0000256" key="3">
    <source>
        <dbReference type="ARBA" id="ARBA00022617"/>
    </source>
</evidence>
<keyword evidence="10" id="KW-1133">Transmembrane helix</keyword>
<evidence type="ECO:0000256" key="7">
    <source>
        <dbReference type="ARBA" id="ARBA00023033"/>
    </source>
</evidence>
<keyword evidence="6 8" id="KW-0408">Iron</keyword>
<organism evidence="11 12">
    <name type="scientific">Candidula unifasciata</name>
    <dbReference type="NCBI Taxonomy" id="100452"/>
    <lineage>
        <taxon>Eukaryota</taxon>
        <taxon>Metazoa</taxon>
        <taxon>Spiralia</taxon>
        <taxon>Lophotrochozoa</taxon>
        <taxon>Mollusca</taxon>
        <taxon>Gastropoda</taxon>
        <taxon>Heterobranchia</taxon>
        <taxon>Euthyneura</taxon>
        <taxon>Panpulmonata</taxon>
        <taxon>Eupulmonata</taxon>
        <taxon>Stylommatophora</taxon>
        <taxon>Helicina</taxon>
        <taxon>Helicoidea</taxon>
        <taxon>Geomitridae</taxon>
        <taxon>Candidula</taxon>
    </lineage>
</organism>
<dbReference type="PANTHER" id="PTHR24292:SF102">
    <property type="entry name" value="CYTOCHROME P450 FAMILY-RELATED"/>
    <property type="match status" value="1"/>
</dbReference>
<keyword evidence="10" id="KW-0472">Membrane</keyword>
<comment type="caution">
    <text evidence="11">The sequence shown here is derived from an EMBL/GenBank/DDBJ whole genome shotgun (WGS) entry which is preliminary data.</text>
</comment>
<comment type="similarity">
    <text evidence="2 9">Belongs to the cytochrome P450 family.</text>
</comment>
<dbReference type="Gene3D" id="1.10.630.10">
    <property type="entry name" value="Cytochrome P450"/>
    <property type="match status" value="1"/>
</dbReference>
<dbReference type="EMBL" id="CAJHNH020001368">
    <property type="protein sequence ID" value="CAG5122787.1"/>
    <property type="molecule type" value="Genomic_DNA"/>
</dbReference>
<evidence type="ECO:0000313" key="12">
    <source>
        <dbReference type="Proteomes" id="UP000678393"/>
    </source>
</evidence>
<accession>A0A8S3YZY2</accession>
<keyword evidence="12" id="KW-1185">Reference proteome</keyword>
<protein>
    <recommendedName>
        <fullName evidence="13">Cytochrome P450</fullName>
    </recommendedName>
</protein>
<keyword evidence="7 9" id="KW-0503">Monooxygenase</keyword>
<dbReference type="FunFam" id="1.10.630.10:FF:000182">
    <property type="entry name" value="Cytochrome P450 3A4"/>
    <property type="match status" value="1"/>
</dbReference>
<dbReference type="InterPro" id="IPR017972">
    <property type="entry name" value="Cyt_P450_CS"/>
</dbReference>
<dbReference type="PRINTS" id="PR00385">
    <property type="entry name" value="P450"/>
</dbReference>
<evidence type="ECO:0000256" key="5">
    <source>
        <dbReference type="ARBA" id="ARBA00023002"/>
    </source>
</evidence>
<dbReference type="PRINTS" id="PR00463">
    <property type="entry name" value="EP450I"/>
</dbReference>
<dbReference type="PANTHER" id="PTHR24292">
    <property type="entry name" value="CYTOCHROME P450"/>
    <property type="match status" value="1"/>
</dbReference>
<dbReference type="InterPro" id="IPR050476">
    <property type="entry name" value="Insect_CytP450_Detox"/>
</dbReference>
<dbReference type="SUPFAM" id="SSF48264">
    <property type="entry name" value="Cytochrome P450"/>
    <property type="match status" value="1"/>
</dbReference>
<feature type="binding site" description="axial binding residue" evidence="8">
    <location>
        <position position="442"/>
    </location>
    <ligand>
        <name>heme</name>
        <dbReference type="ChEBI" id="CHEBI:30413"/>
    </ligand>
    <ligandPart>
        <name>Fe</name>
        <dbReference type="ChEBI" id="CHEBI:18248"/>
    </ligandPart>
</feature>
<keyword evidence="5 9" id="KW-0560">Oxidoreductase</keyword>
<dbReference type="InterPro" id="IPR001128">
    <property type="entry name" value="Cyt_P450"/>
</dbReference>
<evidence type="ECO:0000256" key="8">
    <source>
        <dbReference type="PIRSR" id="PIRSR602401-1"/>
    </source>
</evidence>
<dbReference type="GO" id="GO:0020037">
    <property type="term" value="F:heme binding"/>
    <property type="evidence" value="ECO:0007669"/>
    <property type="project" value="InterPro"/>
</dbReference>
<evidence type="ECO:0008006" key="13">
    <source>
        <dbReference type="Google" id="ProtNLM"/>
    </source>
</evidence>
<comment type="cofactor">
    <cofactor evidence="1 8">
        <name>heme</name>
        <dbReference type="ChEBI" id="CHEBI:30413"/>
    </cofactor>
</comment>
<evidence type="ECO:0000256" key="1">
    <source>
        <dbReference type="ARBA" id="ARBA00001971"/>
    </source>
</evidence>
<keyword evidence="10" id="KW-0812">Transmembrane</keyword>
<dbReference type="InterPro" id="IPR002401">
    <property type="entry name" value="Cyt_P450_E_grp-I"/>
</dbReference>
<name>A0A8S3YZY2_9EUPU</name>
<dbReference type="InterPro" id="IPR036396">
    <property type="entry name" value="Cyt_P450_sf"/>
</dbReference>
<dbReference type="Proteomes" id="UP000678393">
    <property type="component" value="Unassembled WGS sequence"/>
</dbReference>
<evidence type="ECO:0000256" key="2">
    <source>
        <dbReference type="ARBA" id="ARBA00010617"/>
    </source>
</evidence>
<dbReference type="OrthoDB" id="6148150at2759"/>
<evidence type="ECO:0000256" key="10">
    <source>
        <dbReference type="SAM" id="Phobius"/>
    </source>
</evidence>
<dbReference type="GO" id="GO:0016705">
    <property type="term" value="F:oxidoreductase activity, acting on paired donors, with incorporation or reduction of molecular oxygen"/>
    <property type="evidence" value="ECO:0007669"/>
    <property type="project" value="InterPro"/>
</dbReference>
<dbReference type="PROSITE" id="PS00086">
    <property type="entry name" value="CYTOCHROME_P450"/>
    <property type="match status" value="1"/>
</dbReference>
<gene>
    <name evidence="11" type="ORF">CUNI_LOCUS8345</name>
</gene>
<keyword evidence="3 8" id="KW-0349">Heme</keyword>
<dbReference type="GO" id="GO:0004497">
    <property type="term" value="F:monooxygenase activity"/>
    <property type="evidence" value="ECO:0007669"/>
    <property type="project" value="UniProtKB-KW"/>
</dbReference>
<evidence type="ECO:0000256" key="9">
    <source>
        <dbReference type="RuleBase" id="RU000461"/>
    </source>
</evidence>
<evidence type="ECO:0000256" key="4">
    <source>
        <dbReference type="ARBA" id="ARBA00022723"/>
    </source>
</evidence>
<reference evidence="11" key="1">
    <citation type="submission" date="2021-04" db="EMBL/GenBank/DDBJ databases">
        <authorList>
            <consortium name="Molecular Ecology Group"/>
        </authorList>
    </citation>
    <scope>NUCLEOTIDE SEQUENCE</scope>
</reference>
<proteinExistence type="inferred from homology"/>
<dbReference type="AlphaFoldDB" id="A0A8S3YZY2"/>
<dbReference type="Pfam" id="PF00067">
    <property type="entry name" value="p450"/>
    <property type="match status" value="1"/>
</dbReference>
<dbReference type="GO" id="GO:0005506">
    <property type="term" value="F:iron ion binding"/>
    <property type="evidence" value="ECO:0007669"/>
    <property type="project" value="InterPro"/>
</dbReference>
<keyword evidence="4 8" id="KW-0479">Metal-binding</keyword>
<feature type="transmembrane region" description="Helical" evidence="10">
    <location>
        <begin position="12"/>
        <end position="32"/>
    </location>
</feature>